<dbReference type="Pfam" id="PF26534">
    <property type="entry name" value="NTF2_7"/>
    <property type="match status" value="1"/>
</dbReference>
<dbReference type="EMBL" id="LFZO01000178">
    <property type="protein sequence ID" value="KXT11845.1"/>
    <property type="molecule type" value="Genomic_DNA"/>
</dbReference>
<sequence length="235" mass="26389">MRFYIGLAAIIGIFAALVAAAPSFGFAWPWSYWQERQQQTAASLEPQETCMTKEEAHIAADIFRRLIQDYTLELALEALTEDFVDYASSINIIINKGASHPKDMNAPTFASRAAFIDGQGKQPQIPFETIKVFPGCRHVSMRWKTDRSANGHASEVDTIPVHGNVIVEVEPSEPGNTFNWRVSHIWSELNSAAWLVNLGVFKPGGMAPEAQDIKHMLEFDELHDDDIPYIEREDI</sequence>
<evidence type="ECO:0000259" key="1">
    <source>
        <dbReference type="Pfam" id="PF26534"/>
    </source>
</evidence>
<keyword evidence="3" id="KW-1185">Reference proteome</keyword>
<dbReference type="OrthoDB" id="3632761at2759"/>
<evidence type="ECO:0000313" key="3">
    <source>
        <dbReference type="Proteomes" id="UP000073492"/>
    </source>
</evidence>
<dbReference type="Proteomes" id="UP000073492">
    <property type="component" value="Unassembled WGS sequence"/>
</dbReference>
<protein>
    <recommendedName>
        <fullName evidence="1">NTF2-like domain-containing protein</fullName>
    </recommendedName>
</protein>
<name>A0A139IB89_9PEZI</name>
<dbReference type="AlphaFoldDB" id="A0A139IB89"/>
<dbReference type="InterPro" id="IPR058645">
    <property type="entry name" value="NTF2-like_dom_7"/>
</dbReference>
<feature type="domain" description="NTF2-like" evidence="1">
    <location>
        <begin position="49"/>
        <end position="200"/>
    </location>
</feature>
<comment type="caution">
    <text evidence="2">The sequence shown here is derived from an EMBL/GenBank/DDBJ whole genome shotgun (WGS) entry which is preliminary data.</text>
</comment>
<organism evidence="2 3">
    <name type="scientific">Pseudocercospora musae</name>
    <dbReference type="NCBI Taxonomy" id="113226"/>
    <lineage>
        <taxon>Eukaryota</taxon>
        <taxon>Fungi</taxon>
        <taxon>Dikarya</taxon>
        <taxon>Ascomycota</taxon>
        <taxon>Pezizomycotina</taxon>
        <taxon>Dothideomycetes</taxon>
        <taxon>Dothideomycetidae</taxon>
        <taxon>Mycosphaerellales</taxon>
        <taxon>Mycosphaerellaceae</taxon>
        <taxon>Pseudocercospora</taxon>
    </lineage>
</organism>
<reference evidence="2 3" key="1">
    <citation type="submission" date="2015-07" db="EMBL/GenBank/DDBJ databases">
        <title>Comparative genomics of the Sigatoka disease complex on banana suggests a link between parallel evolutionary changes in Pseudocercospora fijiensis and Pseudocercospora eumusae and increased virulence on the banana host.</title>
        <authorList>
            <person name="Chang T.-C."/>
            <person name="Salvucci A."/>
            <person name="Crous P.W."/>
            <person name="Stergiopoulos I."/>
        </authorList>
    </citation>
    <scope>NUCLEOTIDE SEQUENCE [LARGE SCALE GENOMIC DNA]</scope>
    <source>
        <strain evidence="2 3">CBS 116634</strain>
    </source>
</reference>
<evidence type="ECO:0000313" key="2">
    <source>
        <dbReference type="EMBL" id="KXT11845.1"/>
    </source>
</evidence>
<proteinExistence type="predicted"/>
<accession>A0A139IB89</accession>
<gene>
    <name evidence="2" type="ORF">AC579_4278</name>
</gene>